<protein>
    <recommendedName>
        <fullName evidence="3 12">Thymidylate kinase</fullName>
        <ecNumber evidence="2 12">2.7.4.9</ecNumber>
    </recommendedName>
    <alternativeName>
        <fullName evidence="9 12">dTMP kinase</fullName>
    </alternativeName>
</protein>
<dbReference type="EMBL" id="LN847039">
    <property type="protein sequence ID" value="CRI42396.1"/>
    <property type="molecule type" value="Genomic_DNA"/>
</dbReference>
<evidence type="ECO:0000313" key="15">
    <source>
        <dbReference type="EMBL" id="CRI40152.1"/>
    </source>
</evidence>
<dbReference type="Gene3D" id="3.40.50.300">
    <property type="entry name" value="P-loop containing nucleotide triphosphate hydrolases"/>
    <property type="match status" value="1"/>
</dbReference>
<evidence type="ECO:0000313" key="17">
    <source>
        <dbReference type="EMBL" id="CRI42396.1"/>
    </source>
</evidence>
<evidence type="ECO:0000256" key="2">
    <source>
        <dbReference type="ARBA" id="ARBA00012980"/>
    </source>
</evidence>
<dbReference type="EMBL" id="LN847252">
    <property type="protein sequence ID" value="CRI52560.1"/>
    <property type="molecule type" value="Genomic_DNA"/>
</dbReference>
<dbReference type="PANTHER" id="PTHR10344:SF4">
    <property type="entry name" value="UMP-CMP KINASE 2, MITOCHONDRIAL"/>
    <property type="match status" value="1"/>
</dbReference>
<dbReference type="PANTHER" id="PTHR10344">
    <property type="entry name" value="THYMIDYLATE KINASE"/>
    <property type="match status" value="1"/>
</dbReference>
<dbReference type="EMBL" id="LN847008">
    <property type="protein sequence ID" value="CRI41283.1"/>
    <property type="molecule type" value="Genomic_DNA"/>
</dbReference>
<evidence type="ECO:0000256" key="9">
    <source>
        <dbReference type="ARBA" id="ARBA00029962"/>
    </source>
</evidence>
<dbReference type="NCBIfam" id="TIGR00041">
    <property type="entry name" value="DTMP_kinase"/>
    <property type="match status" value="1"/>
</dbReference>
<dbReference type="EMBL" id="LN847240">
    <property type="protein sequence ID" value="CRI50302.1"/>
    <property type="molecule type" value="Genomic_DNA"/>
</dbReference>
<dbReference type="EMBL" id="LN847231">
    <property type="protein sequence ID" value="CRI46877.1"/>
    <property type="molecule type" value="Genomic_DNA"/>
</dbReference>
<evidence type="ECO:0000256" key="10">
    <source>
        <dbReference type="ARBA" id="ARBA00048743"/>
    </source>
</evidence>
<evidence type="ECO:0000313" key="21">
    <source>
        <dbReference type="EMBL" id="CRI49172.1"/>
    </source>
</evidence>
<dbReference type="RefSeq" id="WP_010882921.1">
    <property type="nucleotide sequence ID" value="NZ_CP160064.1"/>
</dbReference>
<feature type="domain" description="Thymidylate kinase-like" evidence="13">
    <location>
        <begin position="5"/>
        <end position="191"/>
    </location>
</feature>
<dbReference type="FunFam" id="3.40.50.300:FF:000225">
    <property type="entry name" value="Thymidylate kinase"/>
    <property type="match status" value="1"/>
</dbReference>
<organism evidence="25">
    <name type="scientific">Chlamydia pneumoniae</name>
    <name type="common">Chlamydophila pneumoniae</name>
    <dbReference type="NCBI Taxonomy" id="83558"/>
    <lineage>
        <taxon>Bacteria</taxon>
        <taxon>Pseudomonadati</taxon>
        <taxon>Chlamydiota</taxon>
        <taxon>Chlamydiia</taxon>
        <taxon>Chlamydiales</taxon>
        <taxon>Chlamydiaceae</taxon>
        <taxon>Chlamydia/Chlamydophila group</taxon>
        <taxon>Chlamydia</taxon>
    </lineage>
</organism>
<evidence type="ECO:0000313" key="24">
    <source>
        <dbReference type="EMBL" id="CRI52560.1"/>
    </source>
</evidence>
<name>A0A0F7YQS3_CHLPN</name>
<dbReference type="PROSITE" id="PS01331">
    <property type="entry name" value="THYMIDYLATE_KINASE"/>
    <property type="match status" value="1"/>
</dbReference>
<dbReference type="GO" id="GO:0006233">
    <property type="term" value="P:dTDP biosynthetic process"/>
    <property type="evidence" value="ECO:0007669"/>
    <property type="project" value="InterPro"/>
</dbReference>
<dbReference type="GO" id="GO:0006227">
    <property type="term" value="P:dUDP biosynthetic process"/>
    <property type="evidence" value="ECO:0007669"/>
    <property type="project" value="TreeGrafter"/>
</dbReference>
<evidence type="ECO:0000313" key="23">
    <source>
        <dbReference type="EMBL" id="CRI51429.1"/>
    </source>
</evidence>
<evidence type="ECO:0000256" key="8">
    <source>
        <dbReference type="ARBA" id="ARBA00022840"/>
    </source>
</evidence>
<accession>A0A0F7YQS3</accession>
<dbReference type="EMBL" id="LN847244">
    <property type="protein sequence ID" value="CRI49172.1"/>
    <property type="molecule type" value="Genomic_DNA"/>
</dbReference>
<evidence type="ECO:0000313" key="14">
    <source>
        <dbReference type="EMBL" id="CRI37886.1"/>
    </source>
</evidence>
<evidence type="ECO:0000313" key="22">
    <source>
        <dbReference type="EMBL" id="CRI50302.1"/>
    </source>
</evidence>
<keyword evidence="7 12" id="KW-0418">Kinase</keyword>
<keyword evidence="5 12" id="KW-0545">Nucleotide biosynthesis</keyword>
<evidence type="ECO:0000256" key="5">
    <source>
        <dbReference type="ARBA" id="ARBA00022727"/>
    </source>
</evidence>
<proteinExistence type="inferred from homology"/>
<comment type="catalytic activity">
    <reaction evidence="10 12">
        <text>dTMP + ATP = dTDP + ADP</text>
        <dbReference type="Rhea" id="RHEA:13517"/>
        <dbReference type="ChEBI" id="CHEBI:30616"/>
        <dbReference type="ChEBI" id="CHEBI:58369"/>
        <dbReference type="ChEBI" id="CHEBI:63528"/>
        <dbReference type="ChEBI" id="CHEBI:456216"/>
        <dbReference type="EC" id="2.7.4.9"/>
    </reaction>
</comment>
<dbReference type="GO" id="GO:0005524">
    <property type="term" value="F:ATP binding"/>
    <property type="evidence" value="ECO:0007669"/>
    <property type="project" value="UniProtKB-UniRule"/>
</dbReference>
<evidence type="ECO:0000256" key="6">
    <source>
        <dbReference type="ARBA" id="ARBA00022741"/>
    </source>
</evidence>
<dbReference type="PATRIC" id="fig|83558.13.peg.292"/>
<evidence type="ECO:0000256" key="4">
    <source>
        <dbReference type="ARBA" id="ARBA00022679"/>
    </source>
</evidence>
<evidence type="ECO:0000256" key="1">
    <source>
        <dbReference type="ARBA" id="ARBA00009776"/>
    </source>
</evidence>
<dbReference type="OrthoDB" id="9774907at2"/>
<evidence type="ECO:0000313" key="16">
    <source>
        <dbReference type="EMBL" id="CRI41283.1"/>
    </source>
</evidence>
<evidence type="ECO:0000256" key="12">
    <source>
        <dbReference type="HAMAP-Rule" id="MF_00165"/>
    </source>
</evidence>
<evidence type="ECO:0000313" key="18">
    <source>
        <dbReference type="EMBL" id="CRI43502.1"/>
    </source>
</evidence>
<dbReference type="AlphaFoldDB" id="A0A0F7YQS3"/>
<evidence type="ECO:0000256" key="11">
    <source>
        <dbReference type="ARBA" id="ARBA00057735"/>
    </source>
</evidence>
<dbReference type="GO" id="GO:0006235">
    <property type="term" value="P:dTTP biosynthetic process"/>
    <property type="evidence" value="ECO:0007669"/>
    <property type="project" value="UniProtKB-UniRule"/>
</dbReference>
<keyword evidence="8 12" id="KW-0067">ATP-binding</keyword>
<comment type="function">
    <text evidence="11 12">Phosphorylation of dTMP to form dTDP in both de novo and salvage pathways of dTTP synthesis.</text>
</comment>
<dbReference type="EMBL" id="LN847146">
    <property type="protein sequence ID" value="CRI43502.1"/>
    <property type="molecule type" value="Genomic_DNA"/>
</dbReference>
<dbReference type="EC" id="2.7.4.9" evidence="2 12"/>
<sequence length="206" mass="22853">MFIVIEGGEGSGKSSLAKALGDQLVAQDRKVLLTREPGGCLIGERLRDLILEPPHLELSRCCELFLFLGSRAQHIQEVIIPALRDGYIVICERFHDSTIVYQGIAEGLGADFVADLCSKVVGPTPFLPNFVLLLDIPADIGLQRKHRQKVFDKFEKKPLSYHNRIREGFLSLASADPSRYLVLDARESLASLIDKVMLHTQLGLCT</sequence>
<dbReference type="InterPro" id="IPR018094">
    <property type="entry name" value="Thymidylate_kinase"/>
</dbReference>
<dbReference type="EMBL" id="LN849033">
    <property type="protein sequence ID" value="CRI72920.1"/>
    <property type="molecule type" value="Genomic_DNA"/>
</dbReference>
<dbReference type="CDD" id="cd01672">
    <property type="entry name" value="TMPK"/>
    <property type="match status" value="1"/>
</dbReference>
<evidence type="ECO:0000259" key="13">
    <source>
        <dbReference type="Pfam" id="PF02223"/>
    </source>
</evidence>
<comment type="similarity">
    <text evidence="1 12">Belongs to the thymidylate kinase family.</text>
</comment>
<dbReference type="InterPro" id="IPR018095">
    <property type="entry name" value="Thymidylate_kin_CS"/>
</dbReference>
<dbReference type="GO" id="GO:0005829">
    <property type="term" value="C:cytosol"/>
    <property type="evidence" value="ECO:0007669"/>
    <property type="project" value="TreeGrafter"/>
</dbReference>
<evidence type="ECO:0000313" key="20">
    <source>
        <dbReference type="EMBL" id="CRI46877.1"/>
    </source>
</evidence>
<dbReference type="InterPro" id="IPR039430">
    <property type="entry name" value="Thymidylate_kin-like_dom"/>
</dbReference>
<dbReference type="EMBL" id="LN847226">
    <property type="protein sequence ID" value="CRI45748.1"/>
    <property type="molecule type" value="Genomic_DNA"/>
</dbReference>
<keyword evidence="6 12" id="KW-0547">Nucleotide-binding</keyword>
<gene>
    <name evidence="12 25" type="primary">tmk</name>
    <name evidence="14" type="ORF">BN1224_CV15_B_02090</name>
    <name evidence="17" type="ORF">BN1224_DC9_BH_00290</name>
    <name evidence="16" type="ORF">BN1224_GiD_A_02840</name>
    <name evidence="18" type="ORF">BN1224_H12_CM_00030</name>
    <name evidence="19" type="ORF">BN1224_MUL2216_E_00090</name>
    <name evidence="20" type="ORF">BN1224_Panola_E_00940</name>
    <name evidence="22" type="ORF">BN1224_PB1_B_02710</name>
    <name evidence="21" type="ORF">BN1224_U1271_C_01120</name>
    <name evidence="23" type="ORF">BN1224_UZG1_A_02840</name>
    <name evidence="24" type="ORF">BN1224_Wien2_E_00570</name>
    <name evidence="25" type="ORF">BN1224_YK41_BE_00090</name>
    <name evidence="15" type="ORF">CWL029c_C_01120</name>
</gene>
<evidence type="ECO:0000256" key="7">
    <source>
        <dbReference type="ARBA" id="ARBA00022777"/>
    </source>
</evidence>
<dbReference type="GO" id="GO:0004798">
    <property type="term" value="F:dTMP kinase activity"/>
    <property type="evidence" value="ECO:0007669"/>
    <property type="project" value="UniProtKB-UniRule"/>
</dbReference>
<dbReference type="EMBL" id="LN846998">
    <property type="protein sequence ID" value="CRI37886.1"/>
    <property type="molecule type" value="Genomic_DNA"/>
</dbReference>
<feature type="binding site" evidence="12">
    <location>
        <begin position="7"/>
        <end position="14"/>
    </location>
    <ligand>
        <name>ATP</name>
        <dbReference type="ChEBI" id="CHEBI:30616"/>
    </ligand>
</feature>
<evidence type="ECO:0000256" key="3">
    <source>
        <dbReference type="ARBA" id="ARBA00017144"/>
    </source>
</evidence>
<dbReference type="EMBL" id="LN847245">
    <property type="protein sequence ID" value="CRI51429.1"/>
    <property type="molecule type" value="Genomic_DNA"/>
</dbReference>
<dbReference type="Pfam" id="PF02223">
    <property type="entry name" value="Thymidylate_kin"/>
    <property type="match status" value="1"/>
</dbReference>
<dbReference type="HAMAP" id="MF_00165">
    <property type="entry name" value="Thymidylate_kinase"/>
    <property type="match status" value="1"/>
</dbReference>
<evidence type="ECO:0000313" key="19">
    <source>
        <dbReference type="EMBL" id="CRI45748.1"/>
    </source>
</evidence>
<reference evidence="25" key="1">
    <citation type="submission" date="2015-05" db="EMBL/GenBank/DDBJ databases">
        <authorList>
            <person name="Rattei Thomas"/>
        </authorList>
    </citation>
    <scope>NUCLEOTIDE SEQUENCE</scope>
    <source>
        <strain evidence="14">CV15</strain>
        <strain evidence="15">CWL029c</strain>
        <strain evidence="17">DC9</strain>
        <strain evidence="16">GiD</strain>
        <strain evidence="18">H12</strain>
        <strain evidence="19">MUL2216</strain>
        <strain evidence="20">Panola</strain>
        <strain evidence="22">PB1</strain>
        <strain evidence="21">U1271</strain>
        <strain evidence="23">UZG1</strain>
        <strain evidence="24">Wien2</strain>
        <strain evidence="25">YK41</strain>
    </source>
</reference>
<dbReference type="GeneID" id="45050322"/>
<dbReference type="InterPro" id="IPR027417">
    <property type="entry name" value="P-loop_NTPase"/>
</dbReference>
<evidence type="ECO:0000313" key="25">
    <source>
        <dbReference type="EMBL" id="CRI72920.1"/>
    </source>
</evidence>
<dbReference type="SMR" id="A0A0F7YQS3"/>
<keyword evidence="4 12" id="KW-0808">Transferase</keyword>
<dbReference type="EMBL" id="LN847003">
    <property type="protein sequence ID" value="CRI40152.1"/>
    <property type="molecule type" value="Genomic_DNA"/>
</dbReference>
<dbReference type="OMA" id="FLYTADH"/>
<dbReference type="SUPFAM" id="SSF52540">
    <property type="entry name" value="P-loop containing nucleoside triphosphate hydrolases"/>
    <property type="match status" value="1"/>
</dbReference>